<keyword evidence="10" id="KW-1185">Reference proteome</keyword>
<keyword evidence="7" id="KW-0732">Signal</keyword>
<comment type="caution">
    <text evidence="9">The sequence shown here is derived from an EMBL/GenBank/DDBJ whole genome shotgun (WGS) entry which is preliminary data.</text>
</comment>
<dbReference type="OrthoDB" id="103349at2759"/>
<gene>
    <name evidence="9" type="ORF">BV898_13918</name>
</gene>
<dbReference type="AlphaFoldDB" id="A0A1W0W9E6"/>
<dbReference type="InterPro" id="IPR017850">
    <property type="entry name" value="Alkaline_phosphatase_core_sf"/>
</dbReference>
<keyword evidence="4" id="KW-0378">Hydrolase</keyword>
<dbReference type="PROSITE" id="PS00523">
    <property type="entry name" value="SULFATASE_1"/>
    <property type="match status" value="1"/>
</dbReference>
<dbReference type="InterPro" id="IPR024607">
    <property type="entry name" value="Sulfatase_CS"/>
</dbReference>
<dbReference type="InterPro" id="IPR047115">
    <property type="entry name" value="ARSB"/>
</dbReference>
<evidence type="ECO:0000256" key="6">
    <source>
        <dbReference type="ARBA" id="ARBA00023180"/>
    </source>
</evidence>
<dbReference type="PANTHER" id="PTHR10342:SF273">
    <property type="entry name" value="RE14504P"/>
    <property type="match status" value="1"/>
</dbReference>
<evidence type="ECO:0000259" key="8">
    <source>
        <dbReference type="Pfam" id="PF00884"/>
    </source>
</evidence>
<feature type="domain" description="Sulfatase N-terminal" evidence="8">
    <location>
        <begin position="38"/>
        <end position="379"/>
    </location>
</feature>
<evidence type="ECO:0000256" key="4">
    <source>
        <dbReference type="ARBA" id="ARBA00022801"/>
    </source>
</evidence>
<dbReference type="GO" id="GO:0046872">
    <property type="term" value="F:metal ion binding"/>
    <property type="evidence" value="ECO:0007669"/>
    <property type="project" value="UniProtKB-KW"/>
</dbReference>
<dbReference type="InterPro" id="IPR000917">
    <property type="entry name" value="Sulfatase_N"/>
</dbReference>
<dbReference type="Gene3D" id="3.40.720.10">
    <property type="entry name" value="Alkaline Phosphatase, subunit A"/>
    <property type="match status" value="1"/>
</dbReference>
<comment type="cofactor">
    <cofactor evidence="1">
        <name>Ca(2+)</name>
        <dbReference type="ChEBI" id="CHEBI:29108"/>
    </cofactor>
</comment>
<protein>
    <submittedName>
        <fullName evidence="9">Arylsulfatase J</fullName>
    </submittedName>
</protein>
<organism evidence="9 10">
    <name type="scientific">Hypsibius exemplaris</name>
    <name type="common">Freshwater tardigrade</name>
    <dbReference type="NCBI Taxonomy" id="2072580"/>
    <lineage>
        <taxon>Eukaryota</taxon>
        <taxon>Metazoa</taxon>
        <taxon>Ecdysozoa</taxon>
        <taxon>Tardigrada</taxon>
        <taxon>Eutardigrada</taxon>
        <taxon>Parachela</taxon>
        <taxon>Hypsibioidea</taxon>
        <taxon>Hypsibiidae</taxon>
        <taxon>Hypsibius</taxon>
    </lineage>
</organism>
<accession>A0A1W0W9E6</accession>
<feature type="chain" id="PRO_5012958224" evidence="7">
    <location>
        <begin position="26"/>
        <end position="567"/>
    </location>
</feature>
<feature type="signal peptide" evidence="7">
    <location>
        <begin position="1"/>
        <end position="25"/>
    </location>
</feature>
<evidence type="ECO:0000256" key="7">
    <source>
        <dbReference type="SAM" id="SignalP"/>
    </source>
</evidence>
<dbReference type="Proteomes" id="UP000192578">
    <property type="component" value="Unassembled WGS sequence"/>
</dbReference>
<dbReference type="Pfam" id="PF00884">
    <property type="entry name" value="Sulfatase"/>
    <property type="match status" value="1"/>
</dbReference>
<keyword evidence="6" id="KW-0325">Glycoprotein</keyword>
<comment type="similarity">
    <text evidence="2">Belongs to the sulfatase family.</text>
</comment>
<keyword evidence="5" id="KW-0106">Calcium</keyword>
<dbReference type="EMBL" id="MTYJ01000161">
    <property type="protein sequence ID" value="OQV11793.1"/>
    <property type="molecule type" value="Genomic_DNA"/>
</dbReference>
<evidence type="ECO:0000256" key="1">
    <source>
        <dbReference type="ARBA" id="ARBA00001913"/>
    </source>
</evidence>
<name>A0A1W0W9E6_HYPEX</name>
<dbReference type="PANTHER" id="PTHR10342">
    <property type="entry name" value="ARYLSULFATASE"/>
    <property type="match status" value="1"/>
</dbReference>
<sequence>MKAILCALLWLPLFLLQSKVGCTLTANDEKSETSTRRPNIVFILADDLGHADVGYSEGSHQTPTPNIDKLAWTGVILNRHYVNPLCTPTRSALLTGKYSFHTGIQNAIIPGEPWGVPLNLKLLPQHLKDLNYSTFMLGKWHVGCHTRQYLPGARGFDYWFGFPEGFSGMFHYTAGWPGTNRTGRQLYENGVQVPAECTNNNYFPELMLDKFEQIVHNAERDRPFYVHFATPLPRANMEWDGATEKGVQHTMPQYSARPAVVAVSDEFPDRKRQLAQIQALDEQVRRITNALQNKGLLDNTIIVFAGDNGGSARIAGGNPWGINHASNWPLRQAKSTLFDGGIRTLAYVWSPIFKRPGGIVTDQLFSNTDWLPTLYEAAGGDPQALGGIDGVSHWQSLVSGSRQGPRQELPYLLNHAGTQRVLLYKEPTSGVLYKLLGTAFPSNTGWERTEGTTAANPMTTPTLVSIRCNHQEGVEQTPCQPWLADCLFDLTNDPCETDNIAASHPEMVQLLTAKLAIHNATNVPSLHRNYDPNSNPARFDGWLTPWMDPEPVRKPASCAPFNPSTAF</sequence>
<evidence type="ECO:0000256" key="2">
    <source>
        <dbReference type="ARBA" id="ARBA00008779"/>
    </source>
</evidence>
<dbReference type="CDD" id="cd16029">
    <property type="entry name" value="4-S"/>
    <property type="match status" value="1"/>
</dbReference>
<evidence type="ECO:0000313" key="9">
    <source>
        <dbReference type="EMBL" id="OQV11793.1"/>
    </source>
</evidence>
<keyword evidence="3" id="KW-0479">Metal-binding</keyword>
<reference evidence="10" key="1">
    <citation type="submission" date="2017-01" db="EMBL/GenBank/DDBJ databases">
        <title>Comparative genomics of anhydrobiosis in the tardigrade Hypsibius dujardini.</title>
        <authorList>
            <person name="Yoshida Y."/>
            <person name="Koutsovoulos G."/>
            <person name="Laetsch D."/>
            <person name="Stevens L."/>
            <person name="Kumar S."/>
            <person name="Horikawa D."/>
            <person name="Ishino K."/>
            <person name="Komine S."/>
            <person name="Tomita M."/>
            <person name="Blaxter M."/>
            <person name="Arakawa K."/>
        </authorList>
    </citation>
    <scope>NUCLEOTIDE SEQUENCE [LARGE SCALE GENOMIC DNA]</scope>
    <source>
        <strain evidence="10">Z151</strain>
    </source>
</reference>
<dbReference type="SUPFAM" id="SSF53649">
    <property type="entry name" value="Alkaline phosphatase-like"/>
    <property type="match status" value="1"/>
</dbReference>
<proteinExistence type="inferred from homology"/>
<dbReference type="Gene3D" id="3.30.1120.10">
    <property type="match status" value="1"/>
</dbReference>
<evidence type="ECO:0000256" key="5">
    <source>
        <dbReference type="ARBA" id="ARBA00022837"/>
    </source>
</evidence>
<dbReference type="GO" id="GO:0008484">
    <property type="term" value="F:sulfuric ester hydrolase activity"/>
    <property type="evidence" value="ECO:0007669"/>
    <property type="project" value="InterPro"/>
</dbReference>
<evidence type="ECO:0000313" key="10">
    <source>
        <dbReference type="Proteomes" id="UP000192578"/>
    </source>
</evidence>
<evidence type="ECO:0000256" key="3">
    <source>
        <dbReference type="ARBA" id="ARBA00022723"/>
    </source>
</evidence>